<dbReference type="Proteomes" id="UP000327294">
    <property type="component" value="Chromosome"/>
</dbReference>
<evidence type="ECO:0000313" key="3">
    <source>
        <dbReference type="Proteomes" id="UP000327294"/>
    </source>
</evidence>
<reference evidence="2 3" key="1">
    <citation type="submission" date="2019-10" db="EMBL/GenBank/DDBJ databases">
        <title>Streptomyces sp. strain GY16 isolated from leaves of Broussonetia papyrifera.</title>
        <authorList>
            <person name="Mo P."/>
        </authorList>
    </citation>
    <scope>NUCLEOTIDE SEQUENCE [LARGE SCALE GENOMIC DNA]</scope>
    <source>
        <strain evidence="2 3">GY16</strain>
    </source>
</reference>
<dbReference type="AlphaFoldDB" id="A0A5P8KHW4"/>
<dbReference type="KEGG" id="sphv:F9278_45430"/>
<feature type="compositionally biased region" description="Low complexity" evidence="1">
    <location>
        <begin position="17"/>
        <end position="47"/>
    </location>
</feature>
<accession>A0A5P8KHW4</accession>
<name>A0A5P8KHW4_9ACTN</name>
<proteinExistence type="predicted"/>
<feature type="region of interest" description="Disordered" evidence="1">
    <location>
        <begin position="89"/>
        <end position="117"/>
    </location>
</feature>
<sequence>MLLSAGGCSDGDDGTRASSAPPAVSASAATRPGSETPSSSPSESPYSDNDQVLMARGDCYGSSTDDEPGRALEMACGDPDAIGKVQKRVKEKTTANTSVDCPDSADDVLGIRDDLGP</sequence>
<gene>
    <name evidence="2" type="ORF">F9278_45430</name>
</gene>
<feature type="region of interest" description="Disordered" evidence="1">
    <location>
        <begin position="1"/>
        <end position="75"/>
    </location>
</feature>
<protein>
    <submittedName>
        <fullName evidence="2">Uncharacterized protein</fullName>
    </submittedName>
</protein>
<evidence type="ECO:0000256" key="1">
    <source>
        <dbReference type="SAM" id="MobiDB-lite"/>
    </source>
</evidence>
<dbReference type="RefSeq" id="WP_152173518.1">
    <property type="nucleotide sequence ID" value="NZ_CP045096.1"/>
</dbReference>
<dbReference type="EMBL" id="CP045096">
    <property type="protein sequence ID" value="QFR02198.1"/>
    <property type="molecule type" value="Genomic_DNA"/>
</dbReference>
<keyword evidence="3" id="KW-1185">Reference proteome</keyword>
<organism evidence="2 3">
    <name type="scientific">Streptomyces phaeolivaceus</name>
    <dbReference type="NCBI Taxonomy" id="2653200"/>
    <lineage>
        <taxon>Bacteria</taxon>
        <taxon>Bacillati</taxon>
        <taxon>Actinomycetota</taxon>
        <taxon>Actinomycetes</taxon>
        <taxon>Kitasatosporales</taxon>
        <taxon>Streptomycetaceae</taxon>
        <taxon>Streptomyces</taxon>
    </lineage>
</organism>
<evidence type="ECO:0000313" key="2">
    <source>
        <dbReference type="EMBL" id="QFR02198.1"/>
    </source>
</evidence>